<keyword evidence="4" id="KW-1185">Reference proteome</keyword>
<dbReference type="Proteomes" id="UP000267128">
    <property type="component" value="Unassembled WGS sequence"/>
</dbReference>
<gene>
    <name evidence="3" type="ORF">EFK50_11475</name>
</gene>
<keyword evidence="1" id="KW-1133">Transmembrane helix</keyword>
<accession>A0A3N0CGE9</accession>
<comment type="caution">
    <text evidence="3">The sequence shown here is derived from an EMBL/GenBank/DDBJ whole genome shotgun (WGS) entry which is preliminary data.</text>
</comment>
<evidence type="ECO:0000256" key="1">
    <source>
        <dbReference type="SAM" id="Phobius"/>
    </source>
</evidence>
<name>A0A3N0CGE9_9ACTN</name>
<reference evidence="3 4" key="1">
    <citation type="submission" date="2018-11" db="EMBL/GenBank/DDBJ databases">
        <authorList>
            <person name="Li F."/>
        </authorList>
    </citation>
    <scope>NUCLEOTIDE SEQUENCE [LARGE SCALE GENOMIC DNA]</scope>
    <source>
        <strain evidence="3 4">Gsoil 097</strain>
    </source>
</reference>
<keyword evidence="2" id="KW-0732">Signal</keyword>
<dbReference type="OrthoDB" id="3544037at2"/>
<evidence type="ECO:0000256" key="2">
    <source>
        <dbReference type="SAM" id="SignalP"/>
    </source>
</evidence>
<evidence type="ECO:0000313" key="4">
    <source>
        <dbReference type="Proteomes" id="UP000267128"/>
    </source>
</evidence>
<feature type="signal peptide" evidence="2">
    <location>
        <begin position="1"/>
        <end position="42"/>
    </location>
</feature>
<protein>
    <submittedName>
        <fullName evidence="3">Uncharacterized protein</fullName>
    </submittedName>
</protein>
<keyword evidence="1" id="KW-0812">Transmembrane</keyword>
<dbReference type="EMBL" id="RJSE01000007">
    <property type="protein sequence ID" value="RNL62389.1"/>
    <property type="molecule type" value="Genomic_DNA"/>
</dbReference>
<organism evidence="3 4">
    <name type="scientific">Nocardioides marmoriginsengisoli</name>
    <dbReference type="NCBI Taxonomy" id="661483"/>
    <lineage>
        <taxon>Bacteria</taxon>
        <taxon>Bacillati</taxon>
        <taxon>Actinomycetota</taxon>
        <taxon>Actinomycetes</taxon>
        <taxon>Propionibacteriales</taxon>
        <taxon>Nocardioidaceae</taxon>
        <taxon>Nocardioides</taxon>
    </lineage>
</organism>
<dbReference type="RefSeq" id="WP_123227685.1">
    <property type="nucleotide sequence ID" value="NZ_RJSE01000007.1"/>
</dbReference>
<dbReference type="AlphaFoldDB" id="A0A3N0CGE9"/>
<sequence>MIRINATKKQGVRRLAPFLAALGMLVMSSGAALMVTAGPATAATKVGICHATNSDSNPYVYVNVDDDSVKYKGHLQHQTNPNKTWKTAGSFNGVPHAAGDPKPDIIGVPNAAACEPAVPVIEAVADVDFDDPSCANLGVPSYDTTGDHVTFSILSGSVAPDTDIVVRATADPNTTFDGGGTTQDFPHHFGPAVDPNGPPCVIVAPPGVALASVDFVDPSCANLNDASFASDGDNVTFAITNGSNAPGADIEVTATADANNEFAGGATTKVFTHTYGAAVDLEAEPCVSVEPPTITPTGTVTTPTLVHAGLIDAPADLRGEQGLALLIAGMVLMVAAGALGLIRPGAKASR</sequence>
<feature type="transmembrane region" description="Helical" evidence="1">
    <location>
        <begin position="323"/>
        <end position="342"/>
    </location>
</feature>
<proteinExistence type="predicted"/>
<feature type="chain" id="PRO_5018001577" evidence="2">
    <location>
        <begin position="43"/>
        <end position="350"/>
    </location>
</feature>
<evidence type="ECO:0000313" key="3">
    <source>
        <dbReference type="EMBL" id="RNL62389.1"/>
    </source>
</evidence>
<keyword evidence="1" id="KW-0472">Membrane</keyword>